<reference evidence="7" key="3">
    <citation type="submission" date="2025-09" db="UniProtKB">
        <authorList>
            <consortium name="Ensembl"/>
        </authorList>
    </citation>
    <scope>IDENTIFICATION</scope>
    <source>
        <strain evidence="7">Glennie</strain>
    </source>
</reference>
<keyword evidence="4 5" id="KW-0808">Transferase</keyword>
<dbReference type="FunFam" id="3.40.50.300:FF:000433">
    <property type="entry name" value="Estrogen sulfotransferase"/>
    <property type="match status" value="1"/>
</dbReference>
<keyword evidence="3" id="KW-0963">Cytoplasm</keyword>
<dbReference type="GeneTree" id="ENSGT00940000156772"/>
<name>A0A6I8N2U1_ORNAN</name>
<dbReference type="Ensembl" id="ENSOANT00000056250.1">
    <property type="protein sequence ID" value="ENSOANP00000035227.1"/>
    <property type="gene ID" value="ENSOANG00000002853.3"/>
</dbReference>
<evidence type="ECO:0000313" key="7">
    <source>
        <dbReference type="Ensembl" id="ENSOANP00000035227.1"/>
    </source>
</evidence>
<dbReference type="AlphaFoldDB" id="A0A6I8N2U1"/>
<sequence>MEEQETADQELENYLVSFKNFNLLRSWANIQFLETLDDLEIRDSDIFIITYPKSGTIWTQQIVNLIVFDEHRNGTENVDNMERVLWIEYSTASKDFGQRPSPRVFSSHLPYYLMPKALRNKKGKVIYVYRNPKDTMTSFYHFAKILGYIKPEVTMENFMERFLAGNVASGLWFDHVRGWFTHEHDFNLLFMSYEEMKKDLRNAVLKISKFLGKKLTDEEVESVVKQATFQNMINDSRANYNRIKDDIIQKQVFLRKGIIGDWKNALTVAQNEKFDKIFQEKMVGTLQPWLLFF</sequence>
<dbReference type="Bgee" id="ENSOANG00000002853">
    <property type="expression patterns" value="Expressed in liver and 1 other cell type or tissue"/>
</dbReference>
<evidence type="ECO:0000256" key="2">
    <source>
        <dbReference type="ARBA" id="ARBA00005771"/>
    </source>
</evidence>
<reference evidence="7" key="2">
    <citation type="submission" date="2025-08" db="UniProtKB">
        <authorList>
            <consortium name="Ensembl"/>
        </authorList>
    </citation>
    <scope>IDENTIFICATION</scope>
    <source>
        <strain evidence="7">Glennie</strain>
    </source>
</reference>
<dbReference type="EC" id="2.8.2.-" evidence="5"/>
<evidence type="ECO:0000256" key="4">
    <source>
        <dbReference type="ARBA" id="ARBA00022679"/>
    </source>
</evidence>
<evidence type="ECO:0000256" key="1">
    <source>
        <dbReference type="ARBA" id="ARBA00004496"/>
    </source>
</evidence>
<evidence type="ECO:0000313" key="8">
    <source>
        <dbReference type="Proteomes" id="UP000002279"/>
    </source>
</evidence>
<evidence type="ECO:0000256" key="5">
    <source>
        <dbReference type="RuleBase" id="RU361155"/>
    </source>
</evidence>
<comment type="similarity">
    <text evidence="2 5">Belongs to the sulfotransferase 1 family.</text>
</comment>
<evidence type="ECO:0000256" key="3">
    <source>
        <dbReference type="ARBA" id="ARBA00022490"/>
    </source>
</evidence>
<comment type="subcellular location">
    <subcellularLocation>
        <location evidence="1">Cytoplasm</location>
    </subcellularLocation>
</comment>
<dbReference type="InterPro" id="IPR000863">
    <property type="entry name" value="Sulfotransferase_dom"/>
</dbReference>
<dbReference type="PANTHER" id="PTHR11783">
    <property type="entry name" value="SULFOTRANSFERASE SULT"/>
    <property type="match status" value="1"/>
</dbReference>
<accession>A0A6I8N2U1</accession>
<dbReference type="SUPFAM" id="SSF52540">
    <property type="entry name" value="P-loop containing nucleoside triphosphate hydrolases"/>
    <property type="match status" value="1"/>
</dbReference>
<dbReference type="GO" id="GO:0005737">
    <property type="term" value="C:cytoplasm"/>
    <property type="evidence" value="ECO:0007669"/>
    <property type="project" value="UniProtKB-SubCell"/>
</dbReference>
<dbReference type="Proteomes" id="UP000002279">
    <property type="component" value="Chromosome 2"/>
</dbReference>
<proteinExistence type="inferred from homology"/>
<dbReference type="InterPro" id="IPR027417">
    <property type="entry name" value="P-loop_NTPase"/>
</dbReference>
<organism evidence="7 8">
    <name type="scientific">Ornithorhynchus anatinus</name>
    <name type="common">Duckbill platypus</name>
    <dbReference type="NCBI Taxonomy" id="9258"/>
    <lineage>
        <taxon>Eukaryota</taxon>
        <taxon>Metazoa</taxon>
        <taxon>Chordata</taxon>
        <taxon>Craniata</taxon>
        <taxon>Vertebrata</taxon>
        <taxon>Euteleostomi</taxon>
        <taxon>Mammalia</taxon>
        <taxon>Monotremata</taxon>
        <taxon>Ornithorhynchidae</taxon>
        <taxon>Ornithorhynchus</taxon>
    </lineage>
</organism>
<dbReference type="GO" id="GO:0008146">
    <property type="term" value="F:sulfotransferase activity"/>
    <property type="evidence" value="ECO:0007669"/>
    <property type="project" value="InterPro"/>
</dbReference>
<gene>
    <name evidence="7" type="primary">LOC100093389</name>
</gene>
<dbReference type="Gene3D" id="3.40.50.300">
    <property type="entry name" value="P-loop containing nucleotide triphosphate hydrolases"/>
    <property type="match status" value="1"/>
</dbReference>
<keyword evidence="8" id="KW-1185">Reference proteome</keyword>
<reference evidence="7 8" key="1">
    <citation type="journal article" date="2008" name="Nature">
        <title>Genome analysis of the platypus reveals unique signatures of evolution.</title>
        <authorList>
            <person name="Warren W.C."/>
            <person name="Hillier L.W."/>
            <person name="Marshall Graves J.A."/>
            <person name="Birney E."/>
            <person name="Ponting C.P."/>
            <person name="Grutzner F."/>
            <person name="Belov K."/>
            <person name="Miller W."/>
            <person name="Clarke L."/>
            <person name="Chinwalla A.T."/>
            <person name="Yang S.P."/>
            <person name="Heger A."/>
            <person name="Locke D.P."/>
            <person name="Miethke P."/>
            <person name="Waters P.D."/>
            <person name="Veyrunes F."/>
            <person name="Fulton L."/>
            <person name="Fulton B."/>
            <person name="Graves T."/>
            <person name="Wallis J."/>
            <person name="Puente X.S."/>
            <person name="Lopez-Otin C."/>
            <person name="Ordonez G.R."/>
            <person name="Eichler E.E."/>
            <person name="Chen L."/>
            <person name="Cheng Z."/>
            <person name="Deakin J.E."/>
            <person name="Alsop A."/>
            <person name="Thompson K."/>
            <person name="Kirby P."/>
            <person name="Papenfuss A.T."/>
            <person name="Wakefield M.J."/>
            <person name="Olender T."/>
            <person name="Lancet D."/>
            <person name="Huttley G.A."/>
            <person name="Smit A.F."/>
            <person name="Pask A."/>
            <person name="Temple-Smith P."/>
            <person name="Batzer M.A."/>
            <person name="Walker J.A."/>
            <person name="Konkel M.K."/>
            <person name="Harris R.S."/>
            <person name="Whittington C.M."/>
            <person name="Wong E.S."/>
            <person name="Gemmell N.J."/>
            <person name="Buschiazzo E."/>
            <person name="Vargas Jentzsch I.M."/>
            <person name="Merkel A."/>
            <person name="Schmitz J."/>
            <person name="Zemann A."/>
            <person name="Churakov G."/>
            <person name="Kriegs J.O."/>
            <person name="Brosius J."/>
            <person name="Murchison E.P."/>
            <person name="Sachidanandam R."/>
            <person name="Smith C."/>
            <person name="Hannon G.J."/>
            <person name="Tsend-Ayush E."/>
            <person name="McMillan D."/>
            <person name="Attenborough R."/>
            <person name="Rens W."/>
            <person name="Ferguson-Smith M."/>
            <person name="Lefevre C.M."/>
            <person name="Sharp J.A."/>
            <person name="Nicholas K.R."/>
            <person name="Ray D.A."/>
            <person name="Kube M."/>
            <person name="Reinhardt R."/>
            <person name="Pringle T.H."/>
            <person name="Taylor J."/>
            <person name="Jones R.C."/>
            <person name="Nixon B."/>
            <person name="Dacheux J.L."/>
            <person name="Niwa H."/>
            <person name="Sekita Y."/>
            <person name="Huang X."/>
            <person name="Stark A."/>
            <person name="Kheradpour P."/>
            <person name="Kellis M."/>
            <person name="Flicek P."/>
            <person name="Chen Y."/>
            <person name="Webber C."/>
            <person name="Hardison R."/>
            <person name="Nelson J."/>
            <person name="Hallsworth-Pepin K."/>
            <person name="Delehaunty K."/>
            <person name="Markovic C."/>
            <person name="Minx P."/>
            <person name="Feng Y."/>
            <person name="Kremitzki C."/>
            <person name="Mitreva M."/>
            <person name="Glasscock J."/>
            <person name="Wylie T."/>
            <person name="Wohldmann P."/>
            <person name="Thiru P."/>
            <person name="Nhan M.N."/>
            <person name="Pohl C.S."/>
            <person name="Smith S.M."/>
            <person name="Hou S."/>
            <person name="Nefedov M."/>
            <person name="de Jong P.J."/>
            <person name="Renfree M.B."/>
            <person name="Mardis E.R."/>
            <person name="Wilson R.K."/>
        </authorList>
    </citation>
    <scope>NUCLEOTIDE SEQUENCE [LARGE SCALE GENOMIC DNA]</scope>
    <source>
        <strain evidence="7 8">Glennie</strain>
    </source>
</reference>
<protein>
    <recommendedName>
        <fullName evidence="5">Sulfotransferase</fullName>
        <ecNumber evidence="5">2.8.2.-</ecNumber>
    </recommendedName>
</protein>
<dbReference type="Pfam" id="PF00685">
    <property type="entry name" value="Sulfotransfer_1"/>
    <property type="match status" value="1"/>
</dbReference>
<evidence type="ECO:0000259" key="6">
    <source>
        <dbReference type="Pfam" id="PF00685"/>
    </source>
</evidence>
<feature type="domain" description="Sulfotransferase" evidence="6">
    <location>
        <begin position="43"/>
        <end position="284"/>
    </location>
</feature>